<evidence type="ECO:0000256" key="2">
    <source>
        <dbReference type="ARBA" id="ARBA00022884"/>
    </source>
</evidence>
<evidence type="ECO:0000313" key="5">
    <source>
        <dbReference type="Proteomes" id="UP001151699"/>
    </source>
</evidence>
<comment type="caution">
    <text evidence="4">The sequence shown here is derived from an EMBL/GenBank/DDBJ whole genome shotgun (WGS) entry which is preliminary data.</text>
</comment>
<organism evidence="4 5">
    <name type="scientific">Pseudolycoriella hygida</name>
    <dbReference type="NCBI Taxonomy" id="35572"/>
    <lineage>
        <taxon>Eukaryota</taxon>
        <taxon>Metazoa</taxon>
        <taxon>Ecdysozoa</taxon>
        <taxon>Arthropoda</taxon>
        <taxon>Hexapoda</taxon>
        <taxon>Insecta</taxon>
        <taxon>Pterygota</taxon>
        <taxon>Neoptera</taxon>
        <taxon>Endopterygota</taxon>
        <taxon>Diptera</taxon>
        <taxon>Nematocera</taxon>
        <taxon>Sciaroidea</taxon>
        <taxon>Sciaridae</taxon>
        <taxon>Pseudolycoriella</taxon>
    </lineage>
</organism>
<comment type="subcellular location">
    <subcellularLocation>
        <location evidence="1">Nucleus</location>
    </subcellularLocation>
</comment>
<proteinExistence type="predicted"/>
<keyword evidence="3" id="KW-0539">Nucleus</keyword>
<accession>A0A9Q0MYT6</accession>
<gene>
    <name evidence="4" type="primary">RBFOX3</name>
    <name evidence="4" type="ORF">Bhyg_05477</name>
</gene>
<dbReference type="GO" id="GO:0000381">
    <property type="term" value="P:regulation of alternative mRNA splicing, via spliceosome"/>
    <property type="evidence" value="ECO:0007669"/>
    <property type="project" value="InterPro"/>
</dbReference>
<evidence type="ECO:0000313" key="4">
    <source>
        <dbReference type="EMBL" id="KAJ6640548.1"/>
    </source>
</evidence>
<protein>
    <submittedName>
        <fullName evidence="4">RNA binding protein fox-1 like 3</fullName>
    </submittedName>
</protein>
<dbReference type="GO" id="GO:0007399">
    <property type="term" value="P:nervous system development"/>
    <property type="evidence" value="ECO:0007669"/>
    <property type="project" value="InterPro"/>
</dbReference>
<dbReference type="PANTHER" id="PTHR15597:SF22">
    <property type="entry name" value="RNA-BINDING FOX PROTEIN 1, ISOFORM H"/>
    <property type="match status" value="1"/>
</dbReference>
<keyword evidence="2" id="KW-0694">RNA-binding</keyword>
<dbReference type="AlphaFoldDB" id="A0A9Q0MYT6"/>
<dbReference type="InterPro" id="IPR047131">
    <property type="entry name" value="RBFOX1-like"/>
</dbReference>
<evidence type="ECO:0000256" key="3">
    <source>
        <dbReference type="ARBA" id="ARBA00023242"/>
    </source>
</evidence>
<dbReference type="EMBL" id="WJQU01000002">
    <property type="protein sequence ID" value="KAJ6640548.1"/>
    <property type="molecule type" value="Genomic_DNA"/>
</dbReference>
<evidence type="ECO:0000256" key="1">
    <source>
        <dbReference type="ARBA" id="ARBA00004123"/>
    </source>
</evidence>
<dbReference type="GO" id="GO:0005634">
    <property type="term" value="C:nucleus"/>
    <property type="evidence" value="ECO:0007669"/>
    <property type="project" value="UniProtKB-SubCell"/>
</dbReference>
<dbReference type="PANTHER" id="PTHR15597">
    <property type="entry name" value="ATAXIN 2-BINDING PROTEIN 1-RELATED"/>
    <property type="match status" value="1"/>
</dbReference>
<reference evidence="4" key="1">
    <citation type="submission" date="2022-07" db="EMBL/GenBank/DDBJ databases">
        <authorList>
            <person name="Trinca V."/>
            <person name="Uliana J.V.C."/>
            <person name="Torres T.T."/>
            <person name="Ward R.J."/>
            <person name="Monesi N."/>
        </authorList>
    </citation>
    <scope>NUCLEOTIDE SEQUENCE</scope>
    <source>
        <strain evidence="4">HSMRA1968</strain>
        <tissue evidence="4">Whole embryos</tissue>
    </source>
</reference>
<dbReference type="Proteomes" id="UP001151699">
    <property type="component" value="Chromosome B"/>
</dbReference>
<dbReference type="OrthoDB" id="5382468at2759"/>
<keyword evidence="5" id="KW-1185">Reference proteome</keyword>
<dbReference type="GO" id="GO:0005737">
    <property type="term" value="C:cytoplasm"/>
    <property type="evidence" value="ECO:0007669"/>
    <property type="project" value="TreeGrafter"/>
</dbReference>
<dbReference type="GO" id="GO:0003729">
    <property type="term" value="F:mRNA binding"/>
    <property type="evidence" value="ECO:0007669"/>
    <property type="project" value="TreeGrafter"/>
</dbReference>
<sequence length="199" mass="20644">MMYKKAVKLWGSGAFFLPPQGMYYPQYGTILDVEIIFNERGSKVNNATARVQTKKAPTVPQAAALRGVTLPRGRARPTFPASAAAAAFARLPSPITGAAGAANALHGFTPMYYDPFLAAAAASQAVAAAPLLKTPLSQAQQAYSAAAATYTAVAGMRAAYGAAAAAQPVAGYAAVAGLPCTGEVTIVLLRIRYNRKLNH</sequence>
<name>A0A9Q0MYT6_9DIPT</name>